<organism evidence="1 2">
    <name type="scientific">Blastomonas natatoria</name>
    <dbReference type="NCBI Taxonomy" id="34015"/>
    <lineage>
        <taxon>Bacteria</taxon>
        <taxon>Pseudomonadati</taxon>
        <taxon>Pseudomonadota</taxon>
        <taxon>Alphaproteobacteria</taxon>
        <taxon>Sphingomonadales</taxon>
        <taxon>Sphingomonadaceae</taxon>
        <taxon>Blastomonas</taxon>
    </lineage>
</organism>
<name>A0A2V3UZX9_9SPHN</name>
<dbReference type="Proteomes" id="UP000248014">
    <property type="component" value="Unassembled WGS sequence"/>
</dbReference>
<dbReference type="EMBL" id="QJJM01000007">
    <property type="protein sequence ID" value="PXW75042.1"/>
    <property type="molecule type" value="Genomic_DNA"/>
</dbReference>
<evidence type="ECO:0000313" key="1">
    <source>
        <dbReference type="EMBL" id="PXW75042.1"/>
    </source>
</evidence>
<evidence type="ECO:0000313" key="2">
    <source>
        <dbReference type="Proteomes" id="UP000248014"/>
    </source>
</evidence>
<sequence length="278" mass="30786">MRSKWCASRQRISGSLSVLCARTVGGSGRRWLCDQLAAMQILTISRGVGPKCSPRPIWRNIVRSIAALRARTLSQAVSLPAIQTPLDNLTAHQPANRREAAIKTQISLPADGPRVHDDRCAFRECHPAFATAGVCARLRNPNPHLIAGPQVRIRAVCSSSRSCCFGALAKLRSHQEPGVGRLPHHRRRPHFSFQRNASHRKGRRCRQSGLRDLSLRTMSAFDRRLDVGASRPVDAIPSQIRARHEDVSCSLRCRAASKACRVASVRFGARHKTLKPRS</sequence>
<keyword evidence="2" id="KW-1185">Reference proteome</keyword>
<proteinExistence type="predicted"/>
<accession>A0A2V3UZX9</accession>
<gene>
    <name evidence="1" type="ORF">C7451_1079</name>
</gene>
<protein>
    <submittedName>
        <fullName evidence="1">Uncharacterized protein</fullName>
    </submittedName>
</protein>
<comment type="caution">
    <text evidence="1">The sequence shown here is derived from an EMBL/GenBank/DDBJ whole genome shotgun (WGS) entry which is preliminary data.</text>
</comment>
<reference evidence="1 2" key="1">
    <citation type="submission" date="2018-05" db="EMBL/GenBank/DDBJ databases">
        <title>Genomic Encyclopedia of Type Strains, Phase IV (KMG-IV): sequencing the most valuable type-strain genomes for metagenomic binning, comparative biology and taxonomic classification.</title>
        <authorList>
            <person name="Goeker M."/>
        </authorList>
    </citation>
    <scope>NUCLEOTIDE SEQUENCE [LARGE SCALE GENOMIC DNA]</scope>
    <source>
        <strain evidence="1 2">DSM 3183</strain>
    </source>
</reference>
<dbReference type="AlphaFoldDB" id="A0A2V3UZX9"/>